<name>A0ABW7D001_9GAMM</name>
<dbReference type="PROSITE" id="PS51257">
    <property type="entry name" value="PROKAR_LIPOPROTEIN"/>
    <property type="match status" value="1"/>
</dbReference>
<comment type="caution">
    <text evidence="2">The sequence shown here is derived from an EMBL/GenBank/DDBJ whole genome shotgun (WGS) entry which is preliminary data.</text>
</comment>
<dbReference type="Proteomes" id="UP001605261">
    <property type="component" value="Unassembled WGS sequence"/>
</dbReference>
<dbReference type="NCBIfam" id="TIGR03360">
    <property type="entry name" value="VI_minor_1"/>
    <property type="match status" value="1"/>
</dbReference>
<reference evidence="2 3" key="1">
    <citation type="submission" date="2024-09" db="EMBL/GenBank/DDBJ databases">
        <authorList>
            <consortium name="All-Russian atlas of soil microorganisms"/>
            <consortium name="as a basis for the search for new antimicrobial producers and enzymes with unique properties"/>
            <person name="Sokolova E.A."/>
            <person name="Voronina E.N."/>
        </authorList>
    </citation>
    <scope>NUCLEOTIDE SEQUENCE [LARGE SCALE GENOMIC DNA]</scope>
    <source>
        <strain evidence="2 3">AF-22b-331.1</strain>
    </source>
</reference>
<keyword evidence="1" id="KW-0732">Signal</keyword>
<sequence length="226" mass="24223">MNTIERLIAGLLLAGAGAASAQSAPAPAASLSACTGIASALQRLECFDRIAGTPMTTIMASLPVTRSNVPEIVAAIAILEKGRPPGDLRFRMVESDERGRQRRVLISAPALNRPAPRPLLTLACIDNITRLQFIVHPPVQRHQVKVALRLDGRIAAPEQTWQVLEDGRLVDAGRGLAGIEVVRRLGSAAQVEVASDLPALDGLRFDAEGLDALIAAQRKACRWWPR</sequence>
<organism evidence="2 3">
    <name type="scientific">Stenotrophomonas nematodicola</name>
    <dbReference type="NCBI Taxonomy" id="2656746"/>
    <lineage>
        <taxon>Bacteria</taxon>
        <taxon>Pseudomonadati</taxon>
        <taxon>Pseudomonadota</taxon>
        <taxon>Gammaproteobacteria</taxon>
        <taxon>Lysobacterales</taxon>
        <taxon>Lysobacteraceae</taxon>
        <taxon>Stenotrophomonas</taxon>
    </lineage>
</organism>
<feature type="chain" id="PRO_5046205581" evidence="1">
    <location>
        <begin position="22"/>
        <end position="226"/>
    </location>
</feature>
<protein>
    <submittedName>
        <fullName evidence="2">Type VI secretion system-associated protein VasI</fullName>
    </submittedName>
</protein>
<dbReference type="Pfam" id="PF11319">
    <property type="entry name" value="VasI"/>
    <property type="match status" value="1"/>
</dbReference>
<dbReference type="EMBL" id="JBHGCJ010000012">
    <property type="protein sequence ID" value="MFG6110534.1"/>
    <property type="molecule type" value="Genomic_DNA"/>
</dbReference>
<evidence type="ECO:0000256" key="1">
    <source>
        <dbReference type="SAM" id="SignalP"/>
    </source>
</evidence>
<proteinExistence type="predicted"/>
<gene>
    <name evidence="2" type="primary">vasI</name>
    <name evidence="2" type="ORF">ACEU0G_000411</name>
</gene>
<evidence type="ECO:0000313" key="2">
    <source>
        <dbReference type="EMBL" id="MFG6110534.1"/>
    </source>
</evidence>
<evidence type="ECO:0000313" key="3">
    <source>
        <dbReference type="Proteomes" id="UP001605261"/>
    </source>
</evidence>
<accession>A0ABW7D001</accession>
<dbReference type="RefSeq" id="WP_394164106.1">
    <property type="nucleotide sequence ID" value="NZ_JBHGCJ010000012.1"/>
</dbReference>
<feature type="signal peptide" evidence="1">
    <location>
        <begin position="1"/>
        <end position="21"/>
    </location>
</feature>
<keyword evidence="3" id="KW-1185">Reference proteome</keyword>
<dbReference type="InterPro" id="IPR017738">
    <property type="entry name" value="T6SS-assoc_VCA0118"/>
</dbReference>